<evidence type="ECO:0000313" key="5">
    <source>
        <dbReference type="EMBL" id="QDZ20540.1"/>
    </source>
</evidence>
<dbReference type="PROSITE" id="PS00633">
    <property type="entry name" value="BROMODOMAIN_1"/>
    <property type="match status" value="1"/>
</dbReference>
<dbReference type="InterPro" id="IPR036427">
    <property type="entry name" value="Bromodomain-like_sf"/>
</dbReference>
<dbReference type="SMART" id="SM00297">
    <property type="entry name" value="BROMO"/>
    <property type="match status" value="1"/>
</dbReference>
<sequence length="521" mass="56281">MKLIIKLPKKKEGSASAVDERKTQHSLATTSGKTTAEQNEEAAFAYGWGDLDLATKVKSRKRKATVKTVATKLGEGLVTVESCGGGDAGEGKKAKKAKKAKGKSKEDKSPTTTKIRFQVADASRGKSGGAALPSHPRPDGSKVVSNKPKKKKGVSLKERIATKEKIKGVLSLIDTMDANEIFKHPVTEAIAPGYFSIVKEPICLSEIRTKLENNHYTAWEVFWKDCVLLFTNAMRYNSDESIFYKTAEDMLKEAARVARDASGGQLDVSDVLQLKGASLLGLLGDRKGSPNNGLWHRRTESNFSGSIFSGADAQDQNQIQSKGNAASSAGAPLAGNKAMDSHTRLKMQYDSKSVIKYALSRRATFKPPEEDRVMGLLRNMTNGEGLPFTDGAKHVNIRNGVNNTAYMASLKKFCQGLPKVASNFIYEMAAEKISPGIAQRAKERKAQELQRQREREAGGLEGKTAAETSDAKNTSSTGTENGVKEEDGKAKGLAEAPPQKPMMVEPHTSPPLPTIKEEGGP</sequence>
<feature type="compositionally biased region" description="Polar residues" evidence="3">
    <location>
        <begin position="471"/>
        <end position="480"/>
    </location>
</feature>
<feature type="compositionally biased region" description="Basic residues" evidence="3">
    <location>
        <begin position="93"/>
        <end position="102"/>
    </location>
</feature>
<dbReference type="PRINTS" id="PR00503">
    <property type="entry name" value="BROMODOMAIN"/>
</dbReference>
<dbReference type="CDD" id="cd04369">
    <property type="entry name" value="Bromodomain"/>
    <property type="match status" value="1"/>
</dbReference>
<feature type="region of interest" description="Disordered" evidence="3">
    <location>
        <begin position="437"/>
        <end position="521"/>
    </location>
</feature>
<dbReference type="InterPro" id="IPR051831">
    <property type="entry name" value="Bromodomain_contain_prot"/>
</dbReference>
<keyword evidence="1 2" id="KW-0103">Bromodomain</keyword>
<evidence type="ECO:0000256" key="2">
    <source>
        <dbReference type="PROSITE-ProRule" id="PRU00035"/>
    </source>
</evidence>
<protein>
    <submittedName>
        <fullName evidence="5">Bromodomain-containing protein</fullName>
    </submittedName>
</protein>
<feature type="compositionally biased region" description="Polar residues" evidence="3">
    <location>
        <begin position="25"/>
        <end position="35"/>
    </location>
</feature>
<dbReference type="STRING" id="1764295.A0A5B8MMK8"/>
<gene>
    <name evidence="5" type="ORF">A3770_04p30580</name>
</gene>
<evidence type="ECO:0000256" key="1">
    <source>
        <dbReference type="ARBA" id="ARBA00023117"/>
    </source>
</evidence>
<feature type="compositionally biased region" description="Polar residues" evidence="3">
    <location>
        <begin position="315"/>
        <end position="327"/>
    </location>
</feature>
<dbReference type="Gene3D" id="1.20.920.10">
    <property type="entry name" value="Bromodomain-like"/>
    <property type="match status" value="1"/>
</dbReference>
<dbReference type="Pfam" id="PF00439">
    <property type="entry name" value="Bromodomain"/>
    <property type="match status" value="1"/>
</dbReference>
<dbReference type="Proteomes" id="UP000316726">
    <property type="component" value="Chromosome 4"/>
</dbReference>
<evidence type="ECO:0000313" key="6">
    <source>
        <dbReference type="Proteomes" id="UP000316726"/>
    </source>
</evidence>
<evidence type="ECO:0000256" key="3">
    <source>
        <dbReference type="SAM" id="MobiDB-lite"/>
    </source>
</evidence>
<reference evidence="5 6" key="1">
    <citation type="submission" date="2018-07" db="EMBL/GenBank/DDBJ databases">
        <title>The complete nuclear genome of the prasinophyte Chloropicon primus (CCMP1205).</title>
        <authorList>
            <person name="Pombert J.-F."/>
            <person name="Otis C."/>
            <person name="Turmel M."/>
            <person name="Lemieux C."/>
        </authorList>
    </citation>
    <scope>NUCLEOTIDE SEQUENCE [LARGE SCALE GENOMIC DNA]</scope>
    <source>
        <strain evidence="5 6">CCMP1205</strain>
    </source>
</reference>
<dbReference type="PROSITE" id="PS50014">
    <property type="entry name" value="BROMODOMAIN_2"/>
    <property type="match status" value="1"/>
</dbReference>
<keyword evidence="6" id="KW-1185">Reference proteome</keyword>
<feature type="compositionally biased region" description="Basic and acidic residues" evidence="3">
    <location>
        <begin position="482"/>
        <end position="492"/>
    </location>
</feature>
<feature type="domain" description="Bromo" evidence="4">
    <location>
        <begin position="174"/>
        <end position="244"/>
    </location>
</feature>
<dbReference type="PANTHER" id="PTHR22881:SF27">
    <property type="entry name" value="BROMODOMAIN CONTAINING 7_9"/>
    <property type="match status" value="1"/>
</dbReference>
<name>A0A5B8MMK8_9CHLO</name>
<organism evidence="5 6">
    <name type="scientific">Chloropicon primus</name>
    <dbReference type="NCBI Taxonomy" id="1764295"/>
    <lineage>
        <taxon>Eukaryota</taxon>
        <taxon>Viridiplantae</taxon>
        <taxon>Chlorophyta</taxon>
        <taxon>Chloropicophyceae</taxon>
        <taxon>Chloropicales</taxon>
        <taxon>Chloropicaceae</taxon>
        <taxon>Chloropicon</taxon>
    </lineage>
</organism>
<feature type="compositionally biased region" description="Basic and acidic residues" evidence="3">
    <location>
        <begin position="10"/>
        <end position="23"/>
    </location>
</feature>
<feature type="region of interest" description="Disordered" evidence="3">
    <location>
        <begin position="79"/>
        <end position="155"/>
    </location>
</feature>
<feature type="region of interest" description="Disordered" evidence="3">
    <location>
        <begin position="315"/>
        <end position="336"/>
    </location>
</feature>
<dbReference type="InterPro" id="IPR001487">
    <property type="entry name" value="Bromodomain"/>
</dbReference>
<dbReference type="EMBL" id="CP031037">
    <property type="protein sequence ID" value="QDZ20540.1"/>
    <property type="molecule type" value="Genomic_DNA"/>
</dbReference>
<feature type="region of interest" description="Disordered" evidence="3">
    <location>
        <begin position="1"/>
        <end position="35"/>
    </location>
</feature>
<dbReference type="SUPFAM" id="SSF47370">
    <property type="entry name" value="Bromodomain"/>
    <property type="match status" value="1"/>
</dbReference>
<dbReference type="PANTHER" id="PTHR22881">
    <property type="entry name" value="BROMODOMAIN CONTAINING PROTEIN"/>
    <property type="match status" value="1"/>
</dbReference>
<proteinExistence type="predicted"/>
<dbReference type="OrthoDB" id="515250at2759"/>
<dbReference type="InterPro" id="IPR018359">
    <property type="entry name" value="Bromodomain_CS"/>
</dbReference>
<dbReference type="AlphaFoldDB" id="A0A5B8MMK8"/>
<feature type="compositionally biased region" description="Basic and acidic residues" evidence="3">
    <location>
        <begin position="440"/>
        <end position="458"/>
    </location>
</feature>
<evidence type="ECO:0000259" key="4">
    <source>
        <dbReference type="PROSITE" id="PS50014"/>
    </source>
</evidence>
<accession>A0A5B8MMK8</accession>